<dbReference type="InterPro" id="IPR036427">
    <property type="entry name" value="Bromodomain-like_sf"/>
</dbReference>
<evidence type="ECO:0000313" key="9">
    <source>
        <dbReference type="Proteomes" id="UP001370490"/>
    </source>
</evidence>
<dbReference type="Gene3D" id="2.130.10.10">
    <property type="entry name" value="YVTN repeat-like/Quinoprotein amine dehydrogenase"/>
    <property type="match status" value="3"/>
</dbReference>
<gene>
    <name evidence="8" type="ORF">RJ641_004359</name>
</gene>
<feature type="repeat" description="WD" evidence="5">
    <location>
        <begin position="353"/>
        <end position="394"/>
    </location>
</feature>
<evidence type="ECO:0000256" key="3">
    <source>
        <dbReference type="ARBA" id="ARBA00023117"/>
    </source>
</evidence>
<dbReference type="FunFam" id="2.130.10.10:FF:000606">
    <property type="entry name" value="PH-interacting protein isoform X1"/>
    <property type="match status" value="1"/>
</dbReference>
<accession>A0AAN8V9T8</accession>
<feature type="region of interest" description="Disordered" evidence="6">
    <location>
        <begin position="1518"/>
        <end position="1540"/>
    </location>
</feature>
<dbReference type="FunFam" id="2.130.10.10:FF:000403">
    <property type="entry name" value="PH-interacting protein isoform X1"/>
    <property type="match status" value="1"/>
</dbReference>
<evidence type="ECO:0000259" key="7">
    <source>
        <dbReference type="PROSITE" id="PS50014"/>
    </source>
</evidence>
<feature type="compositionally biased region" description="Basic and acidic residues" evidence="6">
    <location>
        <begin position="1114"/>
        <end position="1124"/>
    </location>
</feature>
<feature type="region of interest" description="Disordered" evidence="6">
    <location>
        <begin position="1378"/>
        <end position="1435"/>
    </location>
</feature>
<dbReference type="CDD" id="cd05529">
    <property type="entry name" value="Bromo_WDR9_I_like"/>
    <property type="match status" value="1"/>
</dbReference>
<dbReference type="SUPFAM" id="SSF50978">
    <property type="entry name" value="WD40 repeat-like"/>
    <property type="match status" value="1"/>
</dbReference>
<comment type="caution">
    <text evidence="8">The sequence shown here is derived from an EMBL/GenBank/DDBJ whole genome shotgun (WGS) entry which is preliminary data.</text>
</comment>
<dbReference type="InterPro" id="IPR052060">
    <property type="entry name" value="Bromo_WD_repeat"/>
</dbReference>
<evidence type="ECO:0000256" key="4">
    <source>
        <dbReference type="PROSITE-ProRule" id="PRU00035"/>
    </source>
</evidence>
<dbReference type="InterPro" id="IPR001680">
    <property type="entry name" value="WD40_rpt"/>
</dbReference>
<dbReference type="FunFam" id="2.130.10.10:FF:001133">
    <property type="entry name" value="WD40 domain-containing protein"/>
    <property type="match status" value="1"/>
</dbReference>
<evidence type="ECO:0000313" key="8">
    <source>
        <dbReference type="EMBL" id="KAK6930265.1"/>
    </source>
</evidence>
<feature type="compositionally biased region" description="Acidic residues" evidence="6">
    <location>
        <begin position="849"/>
        <end position="863"/>
    </location>
</feature>
<feature type="compositionally biased region" description="Basic and acidic residues" evidence="6">
    <location>
        <begin position="1397"/>
        <end position="1416"/>
    </location>
</feature>
<dbReference type="GO" id="GO:0008360">
    <property type="term" value="P:regulation of cell shape"/>
    <property type="evidence" value="ECO:0007669"/>
    <property type="project" value="TreeGrafter"/>
</dbReference>
<dbReference type="Pfam" id="PF25437">
    <property type="entry name" value="BRWD1_N"/>
    <property type="match status" value="1"/>
</dbReference>
<dbReference type="SMART" id="SM00320">
    <property type="entry name" value="WD40"/>
    <property type="match status" value="7"/>
</dbReference>
<organism evidence="8 9">
    <name type="scientific">Dillenia turbinata</name>
    <dbReference type="NCBI Taxonomy" id="194707"/>
    <lineage>
        <taxon>Eukaryota</taxon>
        <taxon>Viridiplantae</taxon>
        <taxon>Streptophyta</taxon>
        <taxon>Embryophyta</taxon>
        <taxon>Tracheophyta</taxon>
        <taxon>Spermatophyta</taxon>
        <taxon>Magnoliopsida</taxon>
        <taxon>eudicotyledons</taxon>
        <taxon>Gunneridae</taxon>
        <taxon>Pentapetalae</taxon>
        <taxon>Dilleniales</taxon>
        <taxon>Dilleniaceae</taxon>
        <taxon>Dillenia</taxon>
    </lineage>
</organism>
<dbReference type="GO" id="GO:0005634">
    <property type="term" value="C:nucleus"/>
    <property type="evidence" value="ECO:0007669"/>
    <property type="project" value="TreeGrafter"/>
</dbReference>
<dbReference type="GO" id="GO:0006357">
    <property type="term" value="P:regulation of transcription by RNA polymerase II"/>
    <property type="evidence" value="ECO:0007669"/>
    <property type="project" value="TreeGrafter"/>
</dbReference>
<dbReference type="InterPro" id="IPR057452">
    <property type="entry name" value="BRWD/PHIP_N"/>
</dbReference>
<feature type="compositionally biased region" description="Basic residues" evidence="6">
    <location>
        <begin position="947"/>
        <end position="959"/>
    </location>
</feature>
<dbReference type="Pfam" id="PF25313">
    <property type="entry name" value="BRWD_AD"/>
    <property type="match status" value="1"/>
</dbReference>
<reference evidence="8 9" key="1">
    <citation type="submission" date="2023-12" db="EMBL/GenBank/DDBJ databases">
        <title>A high-quality genome assembly for Dillenia turbinata (Dilleniales).</title>
        <authorList>
            <person name="Chanderbali A."/>
        </authorList>
    </citation>
    <scope>NUCLEOTIDE SEQUENCE [LARGE SCALE GENOMIC DNA]</scope>
    <source>
        <strain evidence="8">LSX21</strain>
        <tissue evidence="8">Leaf</tissue>
    </source>
</reference>
<feature type="region of interest" description="Disordered" evidence="6">
    <location>
        <begin position="1448"/>
        <end position="1505"/>
    </location>
</feature>
<evidence type="ECO:0000256" key="2">
    <source>
        <dbReference type="ARBA" id="ARBA00022737"/>
    </source>
</evidence>
<feature type="repeat" description="WD" evidence="5">
    <location>
        <begin position="395"/>
        <end position="439"/>
    </location>
</feature>
<feature type="compositionally biased region" description="Basic and acidic residues" evidence="6">
    <location>
        <begin position="1014"/>
        <end position="1025"/>
    </location>
</feature>
<dbReference type="InterPro" id="IPR015943">
    <property type="entry name" value="WD40/YVTN_repeat-like_dom_sf"/>
</dbReference>
<keyword evidence="2" id="KW-0677">Repeat</keyword>
<feature type="compositionally biased region" description="Polar residues" evidence="6">
    <location>
        <begin position="1418"/>
        <end position="1435"/>
    </location>
</feature>
<dbReference type="PANTHER" id="PTHR16266:SF17">
    <property type="entry name" value="BRWD3"/>
    <property type="match status" value="1"/>
</dbReference>
<protein>
    <submittedName>
        <fullName evidence="8">WD40 repeat</fullName>
    </submittedName>
</protein>
<dbReference type="CDD" id="cd00200">
    <property type="entry name" value="WD40"/>
    <property type="match status" value="1"/>
</dbReference>
<feature type="domain" description="Bromo" evidence="7">
    <location>
        <begin position="1791"/>
        <end position="1834"/>
    </location>
</feature>
<feature type="compositionally biased region" description="Polar residues" evidence="6">
    <location>
        <begin position="1315"/>
        <end position="1325"/>
    </location>
</feature>
<name>A0AAN8V9T8_9MAGN</name>
<feature type="repeat" description="WD" evidence="5">
    <location>
        <begin position="458"/>
        <end position="490"/>
    </location>
</feature>
<dbReference type="InterPro" id="IPR036322">
    <property type="entry name" value="WD40_repeat_dom_sf"/>
</dbReference>
<dbReference type="SMART" id="SM00297">
    <property type="entry name" value="BROMO"/>
    <property type="match status" value="1"/>
</dbReference>
<dbReference type="PANTHER" id="PTHR16266">
    <property type="entry name" value="WD REPEAT DOMAIN 9"/>
    <property type="match status" value="1"/>
</dbReference>
<dbReference type="Proteomes" id="UP001370490">
    <property type="component" value="Unassembled WGS sequence"/>
</dbReference>
<dbReference type="InterPro" id="IPR057451">
    <property type="entry name" value="BRWD/PHIP_AD"/>
</dbReference>
<dbReference type="Pfam" id="PF00400">
    <property type="entry name" value="WD40"/>
    <property type="match status" value="5"/>
</dbReference>
<dbReference type="PROSITE" id="PS50082">
    <property type="entry name" value="WD_REPEATS_2"/>
    <property type="match status" value="5"/>
</dbReference>
<feature type="repeat" description="WD" evidence="5">
    <location>
        <begin position="648"/>
        <end position="690"/>
    </location>
</feature>
<dbReference type="EMBL" id="JBAMMX010000012">
    <property type="protein sequence ID" value="KAK6930265.1"/>
    <property type="molecule type" value="Genomic_DNA"/>
</dbReference>
<dbReference type="PROSITE" id="PS00678">
    <property type="entry name" value="WD_REPEATS_1"/>
    <property type="match status" value="2"/>
</dbReference>
<dbReference type="GO" id="GO:0007010">
    <property type="term" value="P:cytoskeleton organization"/>
    <property type="evidence" value="ECO:0007669"/>
    <property type="project" value="TreeGrafter"/>
</dbReference>
<feature type="region of interest" description="Disordered" evidence="6">
    <location>
        <begin position="1315"/>
        <end position="1353"/>
    </location>
</feature>
<evidence type="ECO:0000256" key="1">
    <source>
        <dbReference type="ARBA" id="ARBA00022574"/>
    </source>
</evidence>
<feature type="repeat" description="WD" evidence="5">
    <location>
        <begin position="311"/>
        <end position="352"/>
    </location>
</feature>
<keyword evidence="1 5" id="KW-0853">WD repeat</keyword>
<keyword evidence="3 4" id="KW-0103">Bromodomain</keyword>
<dbReference type="Gene3D" id="1.20.920.10">
    <property type="entry name" value="Bromodomain-like"/>
    <property type="match status" value="1"/>
</dbReference>
<dbReference type="FunFam" id="1.20.920.10:FF:000058">
    <property type="entry name" value="WD40/YVTN repeat-like-containing domain"/>
    <property type="match status" value="1"/>
</dbReference>
<proteinExistence type="predicted"/>
<dbReference type="InterPro" id="IPR019775">
    <property type="entry name" value="WD40_repeat_CS"/>
</dbReference>
<dbReference type="PROSITE" id="PS50014">
    <property type="entry name" value="BROMODOMAIN_2"/>
    <property type="match status" value="1"/>
</dbReference>
<feature type="compositionally biased region" description="Acidic residues" evidence="6">
    <location>
        <begin position="980"/>
        <end position="992"/>
    </location>
</feature>
<feature type="region of interest" description="Disordered" evidence="6">
    <location>
        <begin position="849"/>
        <end position="1127"/>
    </location>
</feature>
<feature type="compositionally biased region" description="Basic and acidic residues" evidence="6">
    <location>
        <begin position="1482"/>
        <end position="1505"/>
    </location>
</feature>
<evidence type="ECO:0000256" key="5">
    <source>
        <dbReference type="PROSITE-ProRule" id="PRU00221"/>
    </source>
</evidence>
<feature type="compositionally biased region" description="Basic and acidic residues" evidence="6">
    <location>
        <begin position="923"/>
        <end position="934"/>
    </location>
</feature>
<dbReference type="SUPFAM" id="SSF47370">
    <property type="entry name" value="Bromodomain"/>
    <property type="match status" value="1"/>
</dbReference>
<evidence type="ECO:0000256" key="6">
    <source>
        <dbReference type="SAM" id="MobiDB-lite"/>
    </source>
</evidence>
<dbReference type="Pfam" id="PF00439">
    <property type="entry name" value="Bromodomain"/>
    <property type="match status" value="1"/>
</dbReference>
<sequence>MRFCEKDYVGLVACVRLDLQLLGFGIWNGCPEYPHPPWPVTMALSHNFEHEKSVQLYLYLDGHSGSEIGSRRSMALRKYVPPSSGPSVNVKSLSFAGKVHEKDELADSEPSPSEETDVDIDLREVYFLIMHFLSAGPCHRTFVQFWNELLEHQLLPRRYHAWYSRSGVCSGDENDDGTSFPLSYNKLVERYPHIEKDHLVKLLKQLMLSFAPPSNGIDRGCAPSAADVPTLLGTGSFSLLDDRSRGDEKIKSPPIYMRWPHKQADQVRGLGLREIGGGFTRHHRAPSTRAACYAIAKPSTMVQKMQNIKKLRGHRNAVYCAIFDRSGRYVITGSDDRLVKIWSMETAYCLASCRGHEGDITDLAVSSNNFVVASASNDCIVRVWRLPDGLPISVLRGHTAAVTAIAFSPRPGSVFQLLSSSDDGTCRIWDARNSNISSRIYVPRPTEFVAGRNPSASTSTQSHQIFCCTFNANGTVFVTGSSDTLARVWSALKSNADDSEQPNHEIDVLAGHENDVNYVQFSGCAVASRFSSGDQSKEENVPKFKNSWFTQDNIVTCSRDGSAIIWIPRSRRSHGKMGRWTRAYHLKVPPPPMPPQPPRGGPRQRVLPTPRGVNMIVWSLDNRFVLAAIMDCRICVWNAVDGSLVHSLTGHSESTYVLDVHPFNPRIAMSAGYDGKTIVWDIWEGTPIRIYEMGRFKLVDGKFSSDGTSIILSDEVGQLYILSTGQGESQKDAKYDQFFLGDYRPLMQDTHGNVLDQETQLPPYRRNMQDLLCDSSMIPYPEPYQTMFQQRRLGALGVEWRPLSVRLAVGPEINLDQDFQMLPPLDLDAWIDPLPEFVDAMDWEPEVEVMSDDTDSEYNEMEEYSTGGEQGSLGSYCSGAPECSEEDSDAESTHTDSLRRSKRKKQKPENEITTSSGRRVRRRNLDVGDDDTSRINRNRNSRVGPKPSKRKSSKSKSLRPQRAAARNALTLFSRMKSTDGEDEDGSEGESSESESTLQESNAVSDESDQSSQSDQRKGTKGKEVSIEETADIVETKGRVESHSNAGNQRKLVLKLPIRNPNKLVKENPVPSNHEADIVASSSRAPLEGAEESNNYFGSQDPGYSSDDANGSRIGRRDNARRETVGDLLDLSEGYKYNNIKWGGVRARTSKRLRLGEASLSPGNAGYGEPFDDHDGFKGISNGATEKEMEITHPHSDIPRYESEMDRLAHSSDQCDGADTIEGLDISQPVKILIESNECRESENPPKQAKQALEDQIETKASHINAPKLKENPLLMPLKLRIRSKSIQLDSGAPSVVKVNPLEYLTCGGCDTLPESSSAIEHNPSSEFPDFDGHNQMNSDYGNQDELQREEQSTSMQALQDLHSNGKMYNAVYRRSKSSRLRTTFDGKDNRTSNASNRHVDAPREFSEAPPFEEHQTRSKGLNISTEEPSEGTSKANNLHADARMNFSEVPSTAAHRTRSKGLKVIGPDPDVSTSDMNSIEGHGLEDASETEQKPRTNRRDQHVSEEWRLSSRVSVGLRSTRSRKGSQFVHDTSSIERRKPHQTAKRLSWLMLSMHEDGGSRYIPQKGDQVVYLKQGHQEYLNFIRAAGPGPWTLKAETRAVEFCKVQDLEYATHPGSGESCCKMTLKFVDPASPAFDKTFKLTLPEVTSFPDFLVERTRYDGSIKRNWTHRDKCRVWWKDEDEENGSWWEGRIMAVSPKSPEFPDSPWERYVIQYKTDPTEKHRHSPWECYDLDNDGQVDQPCIDDDIRDKLLASLAKLEQSGNKVQDTYGVQKLKQLAQKSNFLNRFPVPLSIEVIQSRLENDYYRSIEALEHDIAVMLSNAESYFGRKLELSAKIERLSKWFTRTLSSCREHPTVL</sequence>
<keyword evidence="9" id="KW-1185">Reference proteome</keyword>
<dbReference type="PROSITE" id="PS50294">
    <property type="entry name" value="WD_REPEATS_REGION"/>
    <property type="match status" value="3"/>
</dbReference>
<dbReference type="InterPro" id="IPR001487">
    <property type="entry name" value="Bromodomain"/>
</dbReference>